<gene>
    <name evidence="7" type="ORF">EL17_11205</name>
</gene>
<keyword evidence="8" id="KW-1185">Reference proteome</keyword>
<feature type="domain" description="Polysaccharide export protein N-terminal" evidence="5">
    <location>
        <begin position="157"/>
        <end position="221"/>
    </location>
</feature>
<organism evidence="7 8">
    <name type="scientific">Anditalea andensis</name>
    <dbReference type="NCBI Taxonomy" id="1048983"/>
    <lineage>
        <taxon>Bacteria</taxon>
        <taxon>Pseudomonadati</taxon>
        <taxon>Bacteroidota</taxon>
        <taxon>Cytophagia</taxon>
        <taxon>Cytophagales</taxon>
        <taxon>Cytophagaceae</taxon>
        <taxon>Anditalea</taxon>
    </lineage>
</organism>
<feature type="region of interest" description="Disordered" evidence="3">
    <location>
        <begin position="81"/>
        <end position="108"/>
    </location>
</feature>
<dbReference type="PANTHER" id="PTHR33619">
    <property type="entry name" value="POLYSACCHARIDE EXPORT PROTEIN GFCE-RELATED"/>
    <property type="match status" value="1"/>
</dbReference>
<dbReference type="InterPro" id="IPR003715">
    <property type="entry name" value="Poly_export_N"/>
</dbReference>
<evidence type="ECO:0000256" key="4">
    <source>
        <dbReference type="SAM" id="SignalP"/>
    </source>
</evidence>
<sequence length="877" mass="99185">MRIYLIIIFSIFICNVAAYAQSLQDIQNIKVDNLSDAQIEQLIRRAEQQGVSAQQIPQMAQERGMPQQEVAKLNQRIQELRSGRRGHQSQQQRNDSQTNEREGRRVQGEVDDFQVMFDSLRRSDPYYDLTPRQKKIFGYTLFHNRELNFNPNMNIPTPLNYVVGANDQLIIDVYGASQQTYELQVNPEGRIFIPNVGPVPVGGLTIEAATSRIQSSLSNIYSGLRGANPNTFLQLRLGDIRTIQVSMVGELRKPGTYTLPSFASVFNALFAAGGPNENGSFRHVQVYRDSKLVGEVDIYDFIVRGGQQTNLMLRDNDVVIVQPIRARVEIDGPVRRPGLFELKQNETIEDLIQYAGGFSDRAFQNRITVRRSTGAALKVDDIGQDFYATFNPQDGDVFKVGEILERYENRVQVSGAVYRPGEFALTEGLTISELIEKAGGLRGDAFTNRATLYRTKLNFEQEIISIDLEHVLDGTIGDITLNREDILNIASIYDIKEEYYIQVSGEVNRTGVYQFAENMTVGDLIVKSRGFKESATNSFIEIARRVKNEPSGKIAEIITIEIDPELQLRPDDAQIFLMPFDHVFIRKSPGFQREKMVNVEGEVFYPGDFALGNADERISDILVRAGGLNQFAYPKGATLIRRTEFYQQLQEEERKLKNLRSLLDHIDRGDNVENSETEVELQKRIERRIKVLSEELEKQEERRNTSGGDELLEDRFAALAGADTGSVKLTLRETELIGIELEKIIQNPGSKFDLILQEGDILSIPKQLQTVRMRGEVLYPTTARYDDSRGFRNYISRAGGYTEDSRRSRSYVVYANGDVQRTKSFLGIKLHPKIEPGAEIIVPEKPQRQAIPPQVWVTIGTSLATMALIVSQIINSN</sequence>
<dbReference type="PANTHER" id="PTHR33619:SF3">
    <property type="entry name" value="POLYSACCHARIDE EXPORT PROTEIN GFCE-RELATED"/>
    <property type="match status" value="1"/>
</dbReference>
<dbReference type="EMBL" id="JMIH01000021">
    <property type="protein sequence ID" value="KEO73468.1"/>
    <property type="molecule type" value="Genomic_DNA"/>
</dbReference>
<dbReference type="OrthoDB" id="9808948at2"/>
<dbReference type="Gene3D" id="3.10.560.10">
    <property type="entry name" value="Outer membrane lipoprotein wza domain like"/>
    <property type="match status" value="6"/>
</dbReference>
<dbReference type="Proteomes" id="UP000027821">
    <property type="component" value="Unassembled WGS sequence"/>
</dbReference>
<evidence type="ECO:0000259" key="5">
    <source>
        <dbReference type="Pfam" id="PF02563"/>
    </source>
</evidence>
<dbReference type="RefSeq" id="WP_035074271.1">
    <property type="nucleotide sequence ID" value="NZ_JMIH01000021.1"/>
</dbReference>
<evidence type="ECO:0000256" key="3">
    <source>
        <dbReference type="SAM" id="MobiDB-lite"/>
    </source>
</evidence>
<dbReference type="STRING" id="1048983.EL17_11205"/>
<evidence type="ECO:0000259" key="6">
    <source>
        <dbReference type="Pfam" id="PF10531"/>
    </source>
</evidence>
<feature type="chain" id="PRO_5001697746" evidence="4">
    <location>
        <begin position="21"/>
        <end position="877"/>
    </location>
</feature>
<name>A0A074L0T5_9BACT</name>
<keyword evidence="1 4" id="KW-0732">Signal</keyword>
<dbReference type="Pfam" id="PF10531">
    <property type="entry name" value="SLBB"/>
    <property type="match status" value="4"/>
</dbReference>
<feature type="domain" description="Soluble ligand binding" evidence="6">
    <location>
        <begin position="328"/>
        <end position="371"/>
    </location>
</feature>
<feature type="signal peptide" evidence="4">
    <location>
        <begin position="1"/>
        <end position="20"/>
    </location>
</feature>
<dbReference type="InterPro" id="IPR049712">
    <property type="entry name" value="Poly_export"/>
</dbReference>
<feature type="domain" description="Soluble ligand binding" evidence="6">
    <location>
        <begin position="245"/>
        <end position="294"/>
    </location>
</feature>
<accession>A0A074L0T5</accession>
<keyword evidence="2" id="KW-0175">Coiled coil</keyword>
<dbReference type="Gene3D" id="3.30.1950.10">
    <property type="entry name" value="wza like domain"/>
    <property type="match status" value="1"/>
</dbReference>
<proteinExistence type="predicted"/>
<dbReference type="eggNOG" id="COG1596">
    <property type="taxonomic scope" value="Bacteria"/>
</dbReference>
<evidence type="ECO:0000313" key="7">
    <source>
        <dbReference type="EMBL" id="KEO73468.1"/>
    </source>
</evidence>
<dbReference type="AlphaFoldDB" id="A0A074L0T5"/>
<reference evidence="7 8" key="1">
    <citation type="submission" date="2014-04" db="EMBL/GenBank/DDBJ databases">
        <title>Characterization and application of a salt tolerant electro-active bacterium.</title>
        <authorList>
            <person name="Yang L."/>
            <person name="Wei S."/>
            <person name="Tay Q.X.M."/>
        </authorList>
    </citation>
    <scope>NUCLEOTIDE SEQUENCE [LARGE SCALE GENOMIC DNA]</scope>
    <source>
        <strain evidence="7 8">LY1</strain>
    </source>
</reference>
<dbReference type="InterPro" id="IPR019554">
    <property type="entry name" value="Soluble_ligand-bd"/>
</dbReference>
<feature type="coiled-coil region" evidence="2">
    <location>
        <begin position="642"/>
        <end position="702"/>
    </location>
</feature>
<protein>
    <submittedName>
        <fullName evidence="7">Polysaccharide biosynthesis protein</fullName>
    </submittedName>
</protein>
<feature type="domain" description="Soluble ligand binding" evidence="6">
    <location>
        <begin position="500"/>
        <end position="554"/>
    </location>
</feature>
<evidence type="ECO:0000256" key="1">
    <source>
        <dbReference type="ARBA" id="ARBA00022729"/>
    </source>
</evidence>
<comment type="caution">
    <text evidence="7">The sequence shown here is derived from an EMBL/GenBank/DDBJ whole genome shotgun (WGS) entry which is preliminary data.</text>
</comment>
<dbReference type="GO" id="GO:0015159">
    <property type="term" value="F:polysaccharide transmembrane transporter activity"/>
    <property type="evidence" value="ECO:0007669"/>
    <property type="project" value="InterPro"/>
</dbReference>
<evidence type="ECO:0000256" key="2">
    <source>
        <dbReference type="SAM" id="Coils"/>
    </source>
</evidence>
<feature type="domain" description="Soluble ligand binding" evidence="6">
    <location>
        <begin position="410"/>
        <end position="455"/>
    </location>
</feature>
<dbReference type="Pfam" id="PF02563">
    <property type="entry name" value="Poly_export"/>
    <property type="match status" value="1"/>
</dbReference>
<evidence type="ECO:0000313" key="8">
    <source>
        <dbReference type="Proteomes" id="UP000027821"/>
    </source>
</evidence>
<feature type="compositionally biased region" description="Basic and acidic residues" evidence="3">
    <location>
        <begin position="98"/>
        <end position="108"/>
    </location>
</feature>